<proteinExistence type="predicted"/>
<sequence length="109" mass="12544">METRRGGQKACEAHHPSSLEMLKQVLMEQLMILQGGIVEKYDYMIRGMFMSTNTTITTKTEQINFTSSKRRINQSIPTTTTAIRQSKLKFSNRAKEQAQSINKFLHFSL</sequence>
<keyword evidence="2" id="KW-1185">Reference proteome</keyword>
<protein>
    <submittedName>
        <fullName evidence="1">Uncharacterized protein</fullName>
    </submittedName>
</protein>
<evidence type="ECO:0000313" key="1">
    <source>
        <dbReference type="EMBL" id="KAK1431582.1"/>
    </source>
</evidence>
<comment type="caution">
    <text evidence="1">The sequence shown here is derived from an EMBL/GenBank/DDBJ whole genome shotgun (WGS) entry which is preliminary data.</text>
</comment>
<organism evidence="1 2">
    <name type="scientific">Tagetes erecta</name>
    <name type="common">African marigold</name>
    <dbReference type="NCBI Taxonomy" id="13708"/>
    <lineage>
        <taxon>Eukaryota</taxon>
        <taxon>Viridiplantae</taxon>
        <taxon>Streptophyta</taxon>
        <taxon>Embryophyta</taxon>
        <taxon>Tracheophyta</taxon>
        <taxon>Spermatophyta</taxon>
        <taxon>Magnoliopsida</taxon>
        <taxon>eudicotyledons</taxon>
        <taxon>Gunneridae</taxon>
        <taxon>Pentapetalae</taxon>
        <taxon>asterids</taxon>
        <taxon>campanulids</taxon>
        <taxon>Asterales</taxon>
        <taxon>Asteraceae</taxon>
        <taxon>Asteroideae</taxon>
        <taxon>Heliantheae alliance</taxon>
        <taxon>Tageteae</taxon>
        <taxon>Tagetes</taxon>
    </lineage>
</organism>
<name>A0AAD8P4E1_TARER</name>
<reference evidence="1" key="1">
    <citation type="journal article" date="2023" name="bioRxiv">
        <title>Improved chromosome-level genome assembly for marigold (Tagetes erecta).</title>
        <authorList>
            <person name="Jiang F."/>
            <person name="Yuan L."/>
            <person name="Wang S."/>
            <person name="Wang H."/>
            <person name="Xu D."/>
            <person name="Wang A."/>
            <person name="Fan W."/>
        </authorList>
    </citation>
    <scope>NUCLEOTIDE SEQUENCE</scope>
    <source>
        <strain evidence="1">WSJ</strain>
        <tissue evidence="1">Leaf</tissue>
    </source>
</reference>
<dbReference type="EMBL" id="JAUHHV010000002">
    <property type="protein sequence ID" value="KAK1431582.1"/>
    <property type="molecule type" value="Genomic_DNA"/>
</dbReference>
<dbReference type="AlphaFoldDB" id="A0AAD8P4E1"/>
<dbReference type="Proteomes" id="UP001229421">
    <property type="component" value="Unassembled WGS sequence"/>
</dbReference>
<gene>
    <name evidence="1" type="ORF">QVD17_08042</name>
</gene>
<accession>A0AAD8P4E1</accession>
<evidence type="ECO:0000313" key="2">
    <source>
        <dbReference type="Proteomes" id="UP001229421"/>
    </source>
</evidence>